<evidence type="ECO:0000256" key="2">
    <source>
        <dbReference type="ARBA" id="ARBA00006737"/>
    </source>
</evidence>
<evidence type="ECO:0000256" key="8">
    <source>
        <dbReference type="ARBA" id="ARBA00023273"/>
    </source>
</evidence>
<proteinExistence type="inferred from homology"/>
<keyword evidence="3" id="KW-0963">Cytoplasm</keyword>
<keyword evidence="8" id="KW-0966">Cell projection</keyword>
<reference evidence="10 11" key="1">
    <citation type="submission" date="2014-06" db="EMBL/GenBank/DDBJ databases">
        <authorList>
            <person name="Swart Estienne"/>
        </authorList>
    </citation>
    <scope>NUCLEOTIDE SEQUENCE [LARGE SCALE GENOMIC DNA]</scope>
    <source>
        <strain evidence="10 11">130c</strain>
    </source>
</reference>
<evidence type="ECO:0000256" key="3">
    <source>
        <dbReference type="ARBA" id="ARBA00022490"/>
    </source>
</evidence>
<dbReference type="Pfam" id="PF06098">
    <property type="entry name" value="Radial_spoke_3"/>
    <property type="match status" value="1"/>
</dbReference>
<evidence type="ECO:0000256" key="1">
    <source>
        <dbReference type="ARBA" id="ARBA00004611"/>
    </source>
</evidence>
<dbReference type="GO" id="GO:0005929">
    <property type="term" value="C:cilium"/>
    <property type="evidence" value="ECO:0007669"/>
    <property type="project" value="TreeGrafter"/>
</dbReference>
<dbReference type="InParanoid" id="A0A078AMU4"/>
<dbReference type="OrthoDB" id="313308at2759"/>
<comment type="similarity">
    <text evidence="2">Belongs to the flagellar radial spoke RSP3 family.</text>
</comment>
<keyword evidence="5" id="KW-0282">Flagellum</keyword>
<dbReference type="InterPro" id="IPR009290">
    <property type="entry name" value="Radial_spoke_3"/>
</dbReference>
<keyword evidence="6" id="KW-0969">Cilium</keyword>
<keyword evidence="4" id="KW-0597">Phosphoprotein</keyword>
<feature type="compositionally biased region" description="Basic and acidic residues" evidence="9">
    <location>
        <begin position="678"/>
        <end position="687"/>
    </location>
</feature>
<name>A0A078AMU4_STYLE</name>
<evidence type="ECO:0000256" key="9">
    <source>
        <dbReference type="SAM" id="MobiDB-lite"/>
    </source>
</evidence>
<comment type="subcellular location">
    <subcellularLocation>
        <location evidence="1">Cytoplasm</location>
        <location evidence="1">Cytoskeleton</location>
        <location evidence="1">Flagellum axoneme</location>
    </subcellularLocation>
</comment>
<protein>
    <submittedName>
        <fullName evidence="10">Uncharacterized protein</fullName>
    </submittedName>
</protein>
<keyword evidence="11" id="KW-1185">Reference proteome</keyword>
<dbReference type="Proteomes" id="UP000039865">
    <property type="component" value="Unassembled WGS sequence"/>
</dbReference>
<dbReference type="EMBL" id="CCKQ01010657">
    <property type="protein sequence ID" value="CDW82198.1"/>
    <property type="molecule type" value="Genomic_DNA"/>
</dbReference>
<keyword evidence="7" id="KW-0206">Cytoskeleton</keyword>
<dbReference type="PANTHER" id="PTHR21648">
    <property type="entry name" value="FLAGELLAR RADIAL SPOKE PROTEIN 3"/>
    <property type="match status" value="1"/>
</dbReference>
<sequence>MSQSFQGAQPKVVRNKQKFKETYQSNIVITEELDDGSNPLNIMYDKRVFRGNTHNMNILKQNMTPAQKEEERIKMERDRKKVEMIKTQLIEFKKAKNKTSPYDLRPGPPARIEVDLTYFLTEQGKQRPDEIEVKIQTDDFQAKPPTPPYIPKKTGIDKITQIEDYDLFDYDREVQPILNVLLTKSVEQAILEVEEETEIEEIRKFKNECGKRKQGEREDWEQEVKKEIARIKQKNKALNIARIKRDQQIKTMHKLQCLNIAKNYLQNTFSNSMQYLADNNYWRNKFQDQLQVIYKEWLFKKIDEESQKTSKASDFQDGILNEQVTDIGKQKEPIKKQIQSNIQRKEKVRQIESKERRTVHFIFNTGVSCKSTPFARKYAKLLEGTLKEFEDEERDRFVQFIEKFENEDLDDGEKNPIIYEDIPYFTLELTSLNRIAFSIADDPFYKSLRSKFYPELIVTNIKGKILARINPENPKSEKYGLEYLDDFREPNLKLNDDKKVRIVLSQMKKPGTMILFTVKTFDLRKSPPKDGEFDRAWFRLTNEDTNQTIDYKKIKEIDKPEGFDEDAPIEDENEDPAAKPFITYVAGRIFMDTNGRWVYESYNHCFTSDKYPDLVENLVDMYKRSEEEIRFQADEIQRAKEKIAANEEERRQAAKLAAAKKKKAGNKKDQKEEEEEKKEEKPPAPVKKDLDLFVPNEFGLAVKEKIARPFVFGPIEFTGLNLTDDQEPFRHDQIRRFIIETLEKTPYMPENICIHGFKVTIKKKTLKRRNTIVKHSRFLRNLEVYPVFPPEPESLIADPENSGAKEEEDEN</sequence>
<gene>
    <name evidence="10" type="primary">Contig1718.g69</name>
    <name evidence="10" type="ORF">STYLEM_11227</name>
</gene>
<dbReference type="PANTHER" id="PTHR21648:SF0">
    <property type="entry name" value="RADIAL SPOKE HEAD PROTEIN 3 HOMOLOG"/>
    <property type="match status" value="1"/>
</dbReference>
<evidence type="ECO:0000313" key="11">
    <source>
        <dbReference type="Proteomes" id="UP000039865"/>
    </source>
</evidence>
<evidence type="ECO:0000313" key="10">
    <source>
        <dbReference type="EMBL" id="CDW82198.1"/>
    </source>
</evidence>
<organism evidence="10 11">
    <name type="scientific">Stylonychia lemnae</name>
    <name type="common">Ciliate</name>
    <dbReference type="NCBI Taxonomy" id="5949"/>
    <lineage>
        <taxon>Eukaryota</taxon>
        <taxon>Sar</taxon>
        <taxon>Alveolata</taxon>
        <taxon>Ciliophora</taxon>
        <taxon>Intramacronucleata</taxon>
        <taxon>Spirotrichea</taxon>
        <taxon>Stichotrichia</taxon>
        <taxon>Sporadotrichida</taxon>
        <taxon>Oxytrichidae</taxon>
        <taxon>Stylonychinae</taxon>
        <taxon>Stylonychia</taxon>
    </lineage>
</organism>
<evidence type="ECO:0000256" key="6">
    <source>
        <dbReference type="ARBA" id="ARBA00023069"/>
    </source>
</evidence>
<evidence type="ECO:0000256" key="5">
    <source>
        <dbReference type="ARBA" id="ARBA00022846"/>
    </source>
</evidence>
<evidence type="ECO:0000256" key="7">
    <source>
        <dbReference type="ARBA" id="ARBA00023212"/>
    </source>
</evidence>
<feature type="region of interest" description="Disordered" evidence="9">
    <location>
        <begin position="647"/>
        <end position="687"/>
    </location>
</feature>
<evidence type="ECO:0000256" key="4">
    <source>
        <dbReference type="ARBA" id="ARBA00022553"/>
    </source>
</evidence>
<accession>A0A078AMU4</accession>
<dbReference type="AlphaFoldDB" id="A0A078AMU4"/>